<dbReference type="RefSeq" id="WP_204890965.1">
    <property type="nucleotide sequence ID" value="NZ_JBHUFW010000004.1"/>
</dbReference>
<accession>A0ABW4QEG8</accession>
<dbReference type="Proteomes" id="UP001597273">
    <property type="component" value="Unassembled WGS sequence"/>
</dbReference>
<comment type="caution">
    <text evidence="1">The sequence shown here is derived from an EMBL/GenBank/DDBJ whole genome shotgun (WGS) entry which is preliminary data.</text>
</comment>
<keyword evidence="2" id="KW-1185">Reference proteome</keyword>
<evidence type="ECO:0000313" key="1">
    <source>
        <dbReference type="EMBL" id="MFD1861981.1"/>
    </source>
</evidence>
<protein>
    <submittedName>
        <fullName evidence="1">Uncharacterized protein</fullName>
    </submittedName>
</protein>
<evidence type="ECO:0000313" key="2">
    <source>
        <dbReference type="Proteomes" id="UP001597273"/>
    </source>
</evidence>
<name>A0ABW4QEG8_9BACL</name>
<dbReference type="EMBL" id="JBHUFW010000004">
    <property type="protein sequence ID" value="MFD1861981.1"/>
    <property type="molecule type" value="Genomic_DNA"/>
</dbReference>
<organism evidence="1 2">
    <name type="scientific">Planococcus chinensis</name>
    <dbReference type="NCBI Taxonomy" id="272917"/>
    <lineage>
        <taxon>Bacteria</taxon>
        <taxon>Bacillati</taxon>
        <taxon>Bacillota</taxon>
        <taxon>Bacilli</taxon>
        <taxon>Bacillales</taxon>
        <taxon>Caryophanaceae</taxon>
        <taxon>Planococcus</taxon>
    </lineage>
</organism>
<sequence length="98" mass="11210">MAMQTIYCGKRDRMDLNTQAIEDLVSAEELRAVKEYFETNESGILNELAEIDQHIALRPLAIIFEEPDEELQKRYQAMSFSKEVKEDGSEGVVAELVK</sequence>
<reference evidence="2" key="1">
    <citation type="journal article" date="2019" name="Int. J. Syst. Evol. Microbiol.">
        <title>The Global Catalogue of Microorganisms (GCM) 10K type strain sequencing project: providing services to taxonomists for standard genome sequencing and annotation.</title>
        <authorList>
            <consortium name="The Broad Institute Genomics Platform"/>
            <consortium name="The Broad Institute Genome Sequencing Center for Infectious Disease"/>
            <person name="Wu L."/>
            <person name="Ma J."/>
        </authorList>
    </citation>
    <scope>NUCLEOTIDE SEQUENCE [LARGE SCALE GENOMIC DNA]</scope>
    <source>
        <strain evidence="2">CGMCC 1.15475</strain>
    </source>
</reference>
<proteinExistence type="predicted"/>
<gene>
    <name evidence="1" type="ORF">ACFSDB_03525</name>
</gene>